<name>A0A1A6HX54_NEOLE</name>
<comment type="caution">
    <text evidence="3">Lacks conserved residue(s) required for the propagation of feature annotation.</text>
</comment>
<dbReference type="Proteomes" id="UP000092124">
    <property type="component" value="Unassembled WGS sequence"/>
</dbReference>
<dbReference type="STRING" id="56216.A0A1A6HX54"/>
<evidence type="ECO:0000256" key="3">
    <source>
        <dbReference type="PROSITE-ProRule" id="PRU00446"/>
    </source>
</evidence>
<dbReference type="Pfam" id="PF02191">
    <property type="entry name" value="OLF"/>
    <property type="match status" value="1"/>
</dbReference>
<gene>
    <name evidence="7" type="ORF">A6R68_23188</name>
</gene>
<feature type="coiled-coil region" evidence="4">
    <location>
        <begin position="200"/>
        <end position="227"/>
    </location>
</feature>
<evidence type="ECO:0000313" key="7">
    <source>
        <dbReference type="EMBL" id="OBS82819.1"/>
    </source>
</evidence>
<keyword evidence="2" id="KW-0964">Secreted</keyword>
<dbReference type="SMART" id="SM00284">
    <property type="entry name" value="OLF"/>
    <property type="match status" value="1"/>
</dbReference>
<evidence type="ECO:0000256" key="1">
    <source>
        <dbReference type="ARBA" id="ARBA00004613"/>
    </source>
</evidence>
<dbReference type="PANTHER" id="PTHR23192:SF37">
    <property type="entry name" value="OLFACTOMEDIN-LIKE PROTEIN 2B"/>
    <property type="match status" value="1"/>
</dbReference>
<comment type="caution">
    <text evidence="7">The sequence shown here is derived from an EMBL/GenBank/DDBJ whole genome shotgun (WGS) entry which is preliminary data.</text>
</comment>
<evidence type="ECO:0000313" key="8">
    <source>
        <dbReference type="Proteomes" id="UP000092124"/>
    </source>
</evidence>
<keyword evidence="8" id="KW-1185">Reference proteome</keyword>
<dbReference type="PROSITE" id="PS51132">
    <property type="entry name" value="OLF"/>
    <property type="match status" value="1"/>
</dbReference>
<reference evidence="7 8" key="1">
    <citation type="submission" date="2016-06" db="EMBL/GenBank/DDBJ databases">
        <title>The Draft Genome Sequence and Annotation of the Desert Woodrat Neotoma lepida.</title>
        <authorList>
            <person name="Campbell M."/>
            <person name="Oakeson K.F."/>
            <person name="Yandell M."/>
            <person name="Halpert J.R."/>
            <person name="Dearing D."/>
        </authorList>
    </citation>
    <scope>NUCLEOTIDE SEQUENCE [LARGE SCALE GENOMIC DNA]</scope>
    <source>
        <strain evidence="7">417</strain>
        <tissue evidence="7">Liver</tissue>
    </source>
</reference>
<accession>A0A1A6HX54</accession>
<dbReference type="AlphaFoldDB" id="A0A1A6HX54"/>
<evidence type="ECO:0000259" key="6">
    <source>
        <dbReference type="PROSITE" id="PS51132"/>
    </source>
</evidence>
<feature type="domain" description="Olfactomedin-like" evidence="6">
    <location>
        <begin position="504"/>
        <end position="729"/>
    </location>
</feature>
<proteinExistence type="predicted"/>
<keyword evidence="4" id="KW-0175">Coiled coil</keyword>
<dbReference type="OrthoDB" id="8626508at2759"/>
<feature type="chain" id="PRO_5008346710" description="Olfactomedin-like domain-containing protein" evidence="5">
    <location>
        <begin position="21"/>
        <end position="729"/>
    </location>
</feature>
<dbReference type="GO" id="GO:0005615">
    <property type="term" value="C:extracellular space"/>
    <property type="evidence" value="ECO:0007669"/>
    <property type="project" value="TreeGrafter"/>
</dbReference>
<sequence>MASPLLLVLCFALVVTRVWGSSTPPTGTSEPPEVQTVAPTEDDTLQNEADNQENVLSQLLGDYDKVKAVSEGSDCQCKCVVRPLGRDACQRINSGTSRKEDFYTVETITSGSSCKCACVAPPSAVNPCEGDFRLQKLREADSRDLKLSTIIDMLEGAFYGLDLLKLHSVTTKLVGRVDKLEEEHRLFAAAVPTLALLEVSKNLTKENEQIKEDVEEIRTEMNKRSKENCSDNILDSMPDIRSALQRDAAAAYTHPEEQYEERFLQEETVSQQINSIELLRTQPLAPPAVMKPQQPLQRQVYLGGRLASKPTVIRGITYYKAKVSEEENDIEERHDELFSGDNGVDLLIEDQLLRHEDLLTSATRRPATTRHGAAVTTDASVQATSLSSVQASASAPSLVDADPKFSAGQLLATTQSATVFPEPTGAMPSTQVPPTTVAHTAIQPPPAMVPEDTFVEVPHLVPVLPDTVGTDMPEEEGTAGQEATSAGPILSPEEEDDIRNVIGRCKDTLSTITGPTTQNTYGRNEGAWMKDPLAKDDRIYVTNYYYGNTLVEFRNLENFKQGRWSNSYKLPYSWIGTGHVVYNGAFYYNRAFTRNIIKYDLKQRYVAAWAMLHDVAYEEATPWRWQGHSDVDFAVDENGLWLIYPALDDEGFSQEVIVLSKLNAVDLSTQKETTWRTGLRRNFYGNCFVICGVLYAVDSYNQRNANISYAFDTHTNTQIVPRLLFENDS</sequence>
<dbReference type="InterPro" id="IPR003112">
    <property type="entry name" value="Olfac-like_dom"/>
</dbReference>
<keyword evidence="5" id="KW-0732">Signal</keyword>
<dbReference type="EMBL" id="LZPO01007985">
    <property type="protein sequence ID" value="OBS82819.1"/>
    <property type="molecule type" value="Genomic_DNA"/>
</dbReference>
<evidence type="ECO:0000256" key="4">
    <source>
        <dbReference type="SAM" id="Coils"/>
    </source>
</evidence>
<evidence type="ECO:0000256" key="5">
    <source>
        <dbReference type="SAM" id="SignalP"/>
    </source>
</evidence>
<dbReference type="GO" id="GO:0007165">
    <property type="term" value="P:signal transduction"/>
    <property type="evidence" value="ECO:0007669"/>
    <property type="project" value="TreeGrafter"/>
</dbReference>
<dbReference type="InterPro" id="IPR050605">
    <property type="entry name" value="Olfactomedin-like_domain"/>
</dbReference>
<comment type="subcellular location">
    <subcellularLocation>
        <location evidence="1">Secreted</location>
    </subcellularLocation>
</comment>
<dbReference type="PANTHER" id="PTHR23192">
    <property type="entry name" value="OLFACTOMEDIN-RELATED"/>
    <property type="match status" value="1"/>
</dbReference>
<protein>
    <recommendedName>
        <fullName evidence="6">Olfactomedin-like domain-containing protein</fullName>
    </recommendedName>
</protein>
<feature type="signal peptide" evidence="5">
    <location>
        <begin position="1"/>
        <end position="20"/>
    </location>
</feature>
<evidence type="ECO:0000256" key="2">
    <source>
        <dbReference type="ARBA" id="ARBA00022525"/>
    </source>
</evidence>
<organism evidence="7 8">
    <name type="scientific">Neotoma lepida</name>
    <name type="common">Desert woodrat</name>
    <dbReference type="NCBI Taxonomy" id="56216"/>
    <lineage>
        <taxon>Eukaryota</taxon>
        <taxon>Metazoa</taxon>
        <taxon>Chordata</taxon>
        <taxon>Craniata</taxon>
        <taxon>Vertebrata</taxon>
        <taxon>Euteleostomi</taxon>
        <taxon>Mammalia</taxon>
        <taxon>Eutheria</taxon>
        <taxon>Euarchontoglires</taxon>
        <taxon>Glires</taxon>
        <taxon>Rodentia</taxon>
        <taxon>Myomorpha</taxon>
        <taxon>Muroidea</taxon>
        <taxon>Cricetidae</taxon>
        <taxon>Neotominae</taxon>
        <taxon>Neotoma</taxon>
    </lineage>
</organism>